<accession>A0A8H3RSP7</accession>
<reference evidence="2 3" key="1">
    <citation type="submission" date="2020-01" db="EMBL/GenBank/DDBJ databases">
        <title>Draft genome sequence of Aspergillus udagawae IFM 46972.</title>
        <authorList>
            <person name="Takahashi H."/>
            <person name="Yaguchi T."/>
        </authorList>
    </citation>
    <scope>NUCLEOTIDE SEQUENCE [LARGE SCALE GENOMIC DNA]</scope>
    <source>
        <strain evidence="2 3">IFM 46972</strain>
    </source>
</reference>
<dbReference type="EMBL" id="BLKC01000016">
    <property type="protein sequence ID" value="GFF30983.1"/>
    <property type="molecule type" value="Genomic_DNA"/>
</dbReference>
<evidence type="ECO:0000313" key="3">
    <source>
        <dbReference type="Proteomes" id="UP000465221"/>
    </source>
</evidence>
<gene>
    <name evidence="2" type="ORF">IFM46972_03087</name>
</gene>
<dbReference type="Proteomes" id="UP000465221">
    <property type="component" value="Unassembled WGS sequence"/>
</dbReference>
<evidence type="ECO:0000313" key="2">
    <source>
        <dbReference type="EMBL" id="GFF30983.1"/>
    </source>
</evidence>
<dbReference type="AlphaFoldDB" id="A0A8H3RSP7"/>
<protein>
    <submittedName>
        <fullName evidence="2">Uncharacterized protein</fullName>
    </submittedName>
</protein>
<feature type="region of interest" description="Disordered" evidence="1">
    <location>
        <begin position="68"/>
        <end position="105"/>
    </location>
</feature>
<comment type="caution">
    <text evidence="2">The sequence shown here is derived from an EMBL/GenBank/DDBJ whole genome shotgun (WGS) entry which is preliminary data.</text>
</comment>
<sequence>MNGPDANGTWLEDEDIAKWKKGFSLLPPIGLIQFLCPSVLATNHMSSATERISQDASRGLRLETMATEFGTKNPADISHPTMTHPMEEPGQGTKERRQALENSEN</sequence>
<organism evidence="2 3">
    <name type="scientific">Aspergillus udagawae</name>
    <dbReference type="NCBI Taxonomy" id="91492"/>
    <lineage>
        <taxon>Eukaryota</taxon>
        <taxon>Fungi</taxon>
        <taxon>Dikarya</taxon>
        <taxon>Ascomycota</taxon>
        <taxon>Pezizomycotina</taxon>
        <taxon>Eurotiomycetes</taxon>
        <taxon>Eurotiomycetidae</taxon>
        <taxon>Eurotiales</taxon>
        <taxon>Aspergillaceae</taxon>
        <taxon>Aspergillus</taxon>
        <taxon>Aspergillus subgen. Fumigati</taxon>
    </lineage>
</organism>
<name>A0A8H3RSP7_9EURO</name>
<proteinExistence type="predicted"/>
<evidence type="ECO:0000256" key="1">
    <source>
        <dbReference type="SAM" id="MobiDB-lite"/>
    </source>
</evidence>